<feature type="transmembrane region" description="Helical" evidence="1">
    <location>
        <begin position="23"/>
        <end position="46"/>
    </location>
</feature>
<keyword evidence="1" id="KW-0472">Membrane</keyword>
<proteinExistence type="predicted"/>
<keyword evidence="1" id="KW-0812">Transmembrane</keyword>
<dbReference type="Proteomes" id="UP000029448">
    <property type="component" value="Unassembled WGS sequence"/>
</dbReference>
<dbReference type="STRING" id="104102.AtDm6_1990"/>
<name>A0A094YL76_9PROT</name>
<evidence type="ECO:0000256" key="1">
    <source>
        <dbReference type="SAM" id="Phobius"/>
    </source>
</evidence>
<comment type="caution">
    <text evidence="2">The sequence shown here is derived from an EMBL/GenBank/DDBJ whole genome shotgun (WGS) entry which is preliminary data.</text>
</comment>
<dbReference type="AlphaFoldDB" id="A0A094YL76"/>
<dbReference type="PATRIC" id="fig|104102.7.peg.1967"/>
<dbReference type="EMBL" id="JOKM01000072">
    <property type="protein sequence ID" value="KGB22755.1"/>
    <property type="molecule type" value="Genomic_DNA"/>
</dbReference>
<organism evidence="2 3">
    <name type="scientific">Acetobacter tropicalis</name>
    <dbReference type="NCBI Taxonomy" id="104102"/>
    <lineage>
        <taxon>Bacteria</taxon>
        <taxon>Pseudomonadati</taxon>
        <taxon>Pseudomonadota</taxon>
        <taxon>Alphaproteobacteria</taxon>
        <taxon>Acetobacterales</taxon>
        <taxon>Acetobacteraceae</taxon>
        <taxon>Acetobacter</taxon>
    </lineage>
</organism>
<keyword evidence="3" id="KW-1185">Reference proteome</keyword>
<evidence type="ECO:0000313" key="2">
    <source>
        <dbReference type="EMBL" id="KGB22755.1"/>
    </source>
</evidence>
<accession>A0A094YL76</accession>
<keyword evidence="1" id="KW-1133">Transmembrane helix</keyword>
<reference evidence="2 3" key="1">
    <citation type="submission" date="2014-06" db="EMBL/GenBank/DDBJ databases">
        <title>Functional and comparative genomic analyses of the Drosophila gut microbiota identify candidate symbiosis factors.</title>
        <authorList>
            <person name="Newell P.D."/>
            <person name="Chaston J.M."/>
            <person name="Douglas A.E."/>
        </authorList>
    </citation>
    <scope>NUCLEOTIDE SEQUENCE [LARGE SCALE GENOMIC DNA]</scope>
    <source>
        <strain evidence="2 3">DmCS_006</strain>
    </source>
</reference>
<sequence length="54" mass="5854">MDGRALADLVQGKSIVARCGTGWFPAAFMAGSSPFLSGFVEAVFWWSSHMHMFG</sequence>
<evidence type="ECO:0000313" key="3">
    <source>
        <dbReference type="Proteomes" id="UP000029448"/>
    </source>
</evidence>
<gene>
    <name evidence="2" type="ORF">AtDm6_1990</name>
</gene>
<protein>
    <submittedName>
        <fullName evidence="2">Uncharacterized protein</fullName>
    </submittedName>
</protein>